<sequence>MSITSKGTALITGASAGIGAIYADRLAKRGYDLILVARDKTRLAGLAQRLRSSTGRSVDTVAADLNDKADLAEVEATLRANADITLLVNNAGVGATAPLLNADVAKMDEMIRLNVGALTRLSYAAAPGFVARGVGTIINISSIVAISPETLNGVYGGSKAYVLAFSLSLHHELAEKGVHIQAVLPGATATDFWDAAGVPLHHLPAAIVMSADDMVDAALAGLDQGEVVTIPALADKADWDRYEAARRAMSGKLSSAVPAPRYGGTAHKRLIGSKPQS</sequence>
<evidence type="ECO:0000256" key="5">
    <source>
        <dbReference type="ARBA" id="ARBA00044059"/>
    </source>
</evidence>
<dbReference type="PIRSF" id="PIRSF000126">
    <property type="entry name" value="11-beta-HSD1"/>
    <property type="match status" value="1"/>
</dbReference>
<feature type="region of interest" description="Disordered" evidence="12">
    <location>
        <begin position="255"/>
        <end position="277"/>
    </location>
</feature>
<dbReference type="EC" id="1.1.1.298" evidence="4"/>
<dbReference type="Gene3D" id="3.40.50.720">
    <property type="entry name" value="NAD(P)-binding Rossmann-like Domain"/>
    <property type="match status" value="1"/>
</dbReference>
<evidence type="ECO:0000256" key="4">
    <source>
        <dbReference type="ARBA" id="ARBA00044050"/>
    </source>
</evidence>
<evidence type="ECO:0000256" key="7">
    <source>
        <dbReference type="ARBA" id="ARBA00044271"/>
    </source>
</evidence>
<gene>
    <name evidence="13" type="ORF">QA636_11655</name>
</gene>
<name>A0ABY8JKH1_9BRAD</name>
<reference evidence="13 14" key="1">
    <citation type="submission" date="2023-04" db="EMBL/GenBank/DDBJ databases">
        <title>Australian commercial rhizobial inoculants.</title>
        <authorList>
            <person name="Kohlmeier M.G."/>
            <person name="O'Hara G.W."/>
            <person name="Colombi E."/>
            <person name="Ramsay J.P."/>
            <person name="Terpolilli J."/>
        </authorList>
    </citation>
    <scope>NUCLEOTIDE SEQUENCE [LARGE SCALE GENOMIC DNA]</scope>
    <source>
        <strain evidence="13 14">CB627</strain>
    </source>
</reference>
<comment type="catalytic activity">
    <reaction evidence="3">
        <text>L-allo-threonine + NADP(+) = aminoacetone + CO2 + NADPH</text>
        <dbReference type="Rhea" id="RHEA:43524"/>
        <dbReference type="ChEBI" id="CHEBI:16526"/>
        <dbReference type="ChEBI" id="CHEBI:57783"/>
        <dbReference type="ChEBI" id="CHEBI:58320"/>
        <dbReference type="ChEBI" id="CHEBI:58349"/>
        <dbReference type="ChEBI" id="CHEBI:58585"/>
        <dbReference type="EC" id="1.1.1.381"/>
    </reaction>
</comment>
<evidence type="ECO:0000256" key="11">
    <source>
        <dbReference type="RuleBase" id="RU000363"/>
    </source>
</evidence>
<evidence type="ECO:0000313" key="13">
    <source>
        <dbReference type="EMBL" id="WFU66129.1"/>
    </source>
</evidence>
<evidence type="ECO:0000256" key="3">
    <source>
        <dbReference type="ARBA" id="ARBA00043812"/>
    </source>
</evidence>
<evidence type="ECO:0000256" key="9">
    <source>
        <dbReference type="ARBA" id="ARBA00045650"/>
    </source>
</evidence>
<evidence type="ECO:0000256" key="1">
    <source>
        <dbReference type="ARBA" id="ARBA00006484"/>
    </source>
</evidence>
<keyword evidence="14" id="KW-1185">Reference proteome</keyword>
<dbReference type="PRINTS" id="PR00081">
    <property type="entry name" value="GDHRDH"/>
</dbReference>
<comment type="similarity">
    <text evidence="1 11">Belongs to the short-chain dehydrogenases/reductases (SDR) family.</text>
</comment>
<evidence type="ECO:0000256" key="6">
    <source>
        <dbReference type="ARBA" id="ARBA00044065"/>
    </source>
</evidence>
<dbReference type="PRINTS" id="PR00080">
    <property type="entry name" value="SDRFAMILY"/>
</dbReference>
<comment type="function">
    <text evidence="9">NADP-dependent dehydrogenase with broad substrate specificity acting on 3-hydroxy acids. Catalyzes the NADP-dependent oxidation of L-allo-threonine to L-2-amino-3-keto-butyrate, which is spontaneously decarboxylated into aminoacetone. Also acts on D-threonine, L-serine, D-serine, D-3-hydroxyisobutyrate, L-3-hydroxyisobutyrate, D-glycerate and L-glycerate. Able to catalyze the reduction of the malonic semialdehyde to 3-hydroxypropionic acid. YdfG is apparently supplementing RutE, the presumed malonic semialdehyde reductase involved in pyrimidine degradation since both are able to detoxify malonic semialdehyde.</text>
</comment>
<evidence type="ECO:0000313" key="14">
    <source>
        <dbReference type="Proteomes" id="UP001221546"/>
    </source>
</evidence>
<dbReference type="EC" id="1.1.1.381" evidence="5"/>
<dbReference type="RefSeq" id="WP_310885609.1">
    <property type="nucleotide sequence ID" value="NZ_CP121646.1"/>
</dbReference>
<dbReference type="GO" id="GO:0016491">
    <property type="term" value="F:oxidoreductase activity"/>
    <property type="evidence" value="ECO:0007669"/>
    <property type="project" value="UniProtKB-KW"/>
</dbReference>
<protein>
    <recommendedName>
        <fullName evidence="6">NADP-dependent 3-hydroxy acid dehydrogenase YdfG</fullName>
        <ecNumber evidence="4">1.1.1.298</ecNumber>
        <ecNumber evidence="5">1.1.1.381</ecNumber>
    </recommendedName>
    <alternativeName>
        <fullName evidence="8">L-allo-threonine dehydrogenase</fullName>
    </alternativeName>
    <alternativeName>
        <fullName evidence="7">Malonic semialdehyde reductase</fullName>
    </alternativeName>
</protein>
<dbReference type="InterPro" id="IPR036291">
    <property type="entry name" value="NAD(P)-bd_dom_sf"/>
</dbReference>
<keyword evidence="2 13" id="KW-0560">Oxidoreductase</keyword>
<dbReference type="Proteomes" id="UP001221546">
    <property type="component" value="Chromosome"/>
</dbReference>
<dbReference type="PANTHER" id="PTHR43086">
    <property type="entry name" value="VERY-LONG-CHAIN 3-OXOOACYL-COA REDUCTASE"/>
    <property type="match status" value="1"/>
</dbReference>
<evidence type="ECO:0000256" key="2">
    <source>
        <dbReference type="ARBA" id="ARBA00023002"/>
    </source>
</evidence>
<dbReference type="EMBL" id="CP121646">
    <property type="protein sequence ID" value="WFU66129.1"/>
    <property type="molecule type" value="Genomic_DNA"/>
</dbReference>
<dbReference type="InterPro" id="IPR020904">
    <property type="entry name" value="Sc_DH/Rdtase_CS"/>
</dbReference>
<comment type="catalytic activity">
    <reaction evidence="10">
        <text>3-hydroxypropanoate + NADP(+) = 3-oxopropanoate + NADPH + H(+)</text>
        <dbReference type="Rhea" id="RHEA:26438"/>
        <dbReference type="ChEBI" id="CHEBI:15378"/>
        <dbReference type="ChEBI" id="CHEBI:16510"/>
        <dbReference type="ChEBI" id="CHEBI:33190"/>
        <dbReference type="ChEBI" id="CHEBI:57783"/>
        <dbReference type="ChEBI" id="CHEBI:58349"/>
        <dbReference type="EC" id="1.1.1.298"/>
    </reaction>
</comment>
<evidence type="ECO:0000256" key="10">
    <source>
        <dbReference type="ARBA" id="ARBA00047274"/>
    </source>
</evidence>
<organism evidence="13 14">
    <name type="scientific">Bradyrhizobium brasilense</name>
    <dbReference type="NCBI Taxonomy" id="1419277"/>
    <lineage>
        <taxon>Bacteria</taxon>
        <taxon>Pseudomonadati</taxon>
        <taxon>Pseudomonadota</taxon>
        <taxon>Alphaproteobacteria</taxon>
        <taxon>Hyphomicrobiales</taxon>
        <taxon>Nitrobacteraceae</taxon>
        <taxon>Bradyrhizobium</taxon>
    </lineage>
</organism>
<proteinExistence type="inferred from homology"/>
<dbReference type="Pfam" id="PF00106">
    <property type="entry name" value="adh_short"/>
    <property type="match status" value="1"/>
</dbReference>
<evidence type="ECO:0000256" key="12">
    <source>
        <dbReference type="SAM" id="MobiDB-lite"/>
    </source>
</evidence>
<dbReference type="PANTHER" id="PTHR43086:SF3">
    <property type="entry name" value="NADP-DEPENDENT 3-HYDROXY ACID DEHYDROGENASE YDFG"/>
    <property type="match status" value="1"/>
</dbReference>
<accession>A0ABY8JKH1</accession>
<evidence type="ECO:0000256" key="8">
    <source>
        <dbReference type="ARBA" id="ARBA00044349"/>
    </source>
</evidence>
<dbReference type="PROSITE" id="PS00061">
    <property type="entry name" value="ADH_SHORT"/>
    <property type="match status" value="1"/>
</dbReference>
<dbReference type="SUPFAM" id="SSF51735">
    <property type="entry name" value="NAD(P)-binding Rossmann-fold domains"/>
    <property type="match status" value="1"/>
</dbReference>
<dbReference type="InterPro" id="IPR002347">
    <property type="entry name" value="SDR_fam"/>
</dbReference>